<dbReference type="PATRIC" id="fig|1449336.4.peg.2372"/>
<feature type="transmembrane region" description="Helical" evidence="1">
    <location>
        <begin position="83"/>
        <end position="100"/>
    </location>
</feature>
<dbReference type="AlphaFoldDB" id="A0A0R2HQG2"/>
<reference evidence="3 4" key="1">
    <citation type="journal article" date="2015" name="Genome Announc.">
        <title>Expanding the biotechnology potential of lactobacilli through comparative genomics of 213 strains and associated genera.</title>
        <authorList>
            <person name="Sun Z."/>
            <person name="Harris H.M."/>
            <person name="McCann A."/>
            <person name="Guo C."/>
            <person name="Argimon S."/>
            <person name="Zhang W."/>
            <person name="Yang X."/>
            <person name="Jeffery I.B."/>
            <person name="Cooney J.C."/>
            <person name="Kagawa T.F."/>
            <person name="Liu W."/>
            <person name="Song Y."/>
            <person name="Salvetti E."/>
            <person name="Wrobel A."/>
            <person name="Rasinkangas P."/>
            <person name="Parkhill J."/>
            <person name="Rea M.C."/>
            <person name="O'Sullivan O."/>
            <person name="Ritari J."/>
            <person name="Douillard F.P."/>
            <person name="Paul Ross R."/>
            <person name="Yang R."/>
            <person name="Briner A.E."/>
            <person name="Felis G.E."/>
            <person name="de Vos W.M."/>
            <person name="Barrangou R."/>
            <person name="Klaenhammer T.R."/>
            <person name="Caufield P.W."/>
            <person name="Cui Y."/>
            <person name="Zhang H."/>
            <person name="O'Toole P.W."/>
        </authorList>
    </citation>
    <scope>NUCLEOTIDE SEQUENCE [LARGE SCALE GENOMIC DNA]</scope>
    <source>
        <strain evidence="3 4">DSM 20623</strain>
    </source>
</reference>
<dbReference type="InterPro" id="IPR016747">
    <property type="entry name" value="Phosphotransbutyrylase"/>
</dbReference>
<dbReference type="InterPro" id="IPR006976">
    <property type="entry name" value="VanZ-like"/>
</dbReference>
<evidence type="ECO:0000256" key="1">
    <source>
        <dbReference type="SAM" id="Phobius"/>
    </source>
</evidence>
<keyword evidence="1" id="KW-1133">Transmembrane helix</keyword>
<feature type="transmembrane region" description="Helical" evidence="1">
    <location>
        <begin position="143"/>
        <end position="160"/>
    </location>
</feature>
<dbReference type="RefSeq" id="WP_034568829.1">
    <property type="nucleotide sequence ID" value="NZ_JQBS01000035.1"/>
</dbReference>
<dbReference type="EMBL" id="JQBS01000035">
    <property type="protein sequence ID" value="KRN54747.1"/>
    <property type="molecule type" value="Genomic_DNA"/>
</dbReference>
<gene>
    <name evidence="3" type="ORF">IV74_GL002334</name>
</gene>
<proteinExistence type="predicted"/>
<accession>A0A0R2HQG2</accession>
<dbReference type="NCBIfam" id="NF037970">
    <property type="entry name" value="vanZ_1"/>
    <property type="match status" value="1"/>
</dbReference>
<feature type="domain" description="VanZ-like" evidence="2">
    <location>
        <begin position="12"/>
        <end position="159"/>
    </location>
</feature>
<evidence type="ECO:0000259" key="2">
    <source>
        <dbReference type="Pfam" id="PF04892"/>
    </source>
</evidence>
<evidence type="ECO:0000313" key="3">
    <source>
        <dbReference type="EMBL" id="KRN54747.1"/>
    </source>
</evidence>
<feature type="transmembrane region" description="Helical" evidence="1">
    <location>
        <begin position="107"/>
        <end position="123"/>
    </location>
</feature>
<comment type="caution">
    <text evidence="3">The sequence shown here is derived from an EMBL/GenBank/DDBJ whole genome shotgun (WGS) entry which is preliminary data.</text>
</comment>
<organism evidence="3 4">
    <name type="scientific">Carnobacterium divergens DSM 20623</name>
    <dbReference type="NCBI Taxonomy" id="1449336"/>
    <lineage>
        <taxon>Bacteria</taxon>
        <taxon>Bacillati</taxon>
        <taxon>Bacillota</taxon>
        <taxon>Bacilli</taxon>
        <taxon>Lactobacillales</taxon>
        <taxon>Carnobacteriaceae</taxon>
        <taxon>Carnobacterium</taxon>
    </lineage>
</organism>
<keyword evidence="1" id="KW-0812">Transmembrane</keyword>
<dbReference type="GeneID" id="89589324"/>
<dbReference type="PIRSF" id="PIRSF019083">
    <property type="entry name" value="UCP019083_VanZ"/>
    <property type="match status" value="1"/>
</dbReference>
<sequence>MKKKTSSKENLFILLAILIMGILFYSSSQPYSKQTVAPMLETLLKNEPLKDLLSTVHFNYAGSEVSIATKGYSHFVEFFIRKGAHFGTYFLLGLFWFLGLKDKMRSTELAFLISWLLAAGYAAFDEFHQSFTAERTPLFQDVILDSVGALTGILIVYLFVRLRKNRKRK</sequence>
<dbReference type="Proteomes" id="UP000051658">
    <property type="component" value="Unassembled WGS sequence"/>
</dbReference>
<dbReference type="Pfam" id="PF04892">
    <property type="entry name" value="VanZ"/>
    <property type="match status" value="1"/>
</dbReference>
<protein>
    <recommendedName>
        <fullName evidence="2">VanZ-like domain-containing protein</fullName>
    </recommendedName>
</protein>
<keyword evidence="4" id="KW-1185">Reference proteome</keyword>
<keyword evidence="1" id="KW-0472">Membrane</keyword>
<dbReference type="eggNOG" id="COG5652">
    <property type="taxonomic scope" value="Bacteria"/>
</dbReference>
<name>A0A0R2HQG2_CARDV</name>
<evidence type="ECO:0000313" key="4">
    <source>
        <dbReference type="Proteomes" id="UP000051658"/>
    </source>
</evidence>